<accession>A0A4Z2DLH0</accession>
<dbReference type="EMBL" id="SKCS01000093">
    <property type="protein sequence ID" value="TNN17356.1"/>
    <property type="molecule type" value="Genomic_DNA"/>
</dbReference>
<evidence type="ECO:0000313" key="1">
    <source>
        <dbReference type="EMBL" id="TNN17356.1"/>
    </source>
</evidence>
<dbReference type="Proteomes" id="UP000311919">
    <property type="component" value="Unassembled WGS sequence"/>
</dbReference>
<organism evidence="1 2">
    <name type="scientific">Schistosoma japonicum</name>
    <name type="common">Blood fluke</name>
    <dbReference type="NCBI Taxonomy" id="6182"/>
    <lineage>
        <taxon>Eukaryota</taxon>
        <taxon>Metazoa</taxon>
        <taxon>Spiralia</taxon>
        <taxon>Lophotrochozoa</taxon>
        <taxon>Platyhelminthes</taxon>
        <taxon>Trematoda</taxon>
        <taxon>Digenea</taxon>
        <taxon>Strigeidida</taxon>
        <taxon>Schistosomatoidea</taxon>
        <taxon>Schistosomatidae</taxon>
        <taxon>Schistosoma</taxon>
    </lineage>
</organism>
<protein>
    <submittedName>
        <fullName evidence="1">Uncharacterized protein</fullName>
    </submittedName>
</protein>
<evidence type="ECO:0000313" key="2">
    <source>
        <dbReference type="Proteomes" id="UP000311919"/>
    </source>
</evidence>
<keyword evidence="2" id="KW-1185">Reference proteome</keyword>
<proteinExistence type="predicted"/>
<sequence>MSKDSWKHENTVVCIDVESRSRFPSHEQLGHNTAINALKINQELQAVSPTARSFPYNISMPIRKISQKYTTSFQLTTAQYFRTTIRKHHKCVEMAIKNKDMVKAMHHIDQCIRLAPSNAKFYIKRSEIYVKIYAIFCMHELIFYRNNMGKQ</sequence>
<reference evidence="1 2" key="1">
    <citation type="submission" date="2019-03" db="EMBL/GenBank/DDBJ databases">
        <title>An improved genome assembly of the fluke Schistosoma japonicum.</title>
        <authorList>
            <person name="Hu W."/>
            <person name="Luo F."/>
            <person name="Yin M."/>
            <person name="Mo X."/>
            <person name="Sun C."/>
            <person name="Wu Q."/>
            <person name="Zhu B."/>
            <person name="Xiang M."/>
            <person name="Wang J."/>
            <person name="Wang Y."/>
            <person name="Zhang T."/>
            <person name="Xu B."/>
            <person name="Zheng H."/>
            <person name="Feng Z."/>
        </authorList>
    </citation>
    <scope>NUCLEOTIDE SEQUENCE [LARGE SCALE GENOMIC DNA]</scope>
    <source>
        <strain evidence="1">HuSjv2</strain>
        <tissue evidence="1">Worms</tissue>
    </source>
</reference>
<comment type="caution">
    <text evidence="1">The sequence shown here is derived from an EMBL/GenBank/DDBJ whole genome shotgun (WGS) entry which is preliminary data.</text>
</comment>
<dbReference type="OrthoDB" id="539634at2759"/>
<dbReference type="AlphaFoldDB" id="A0A4Z2DLH0"/>
<gene>
    <name evidence="1" type="ORF">EWB00_011099</name>
</gene>
<name>A0A4Z2DLH0_SCHJA</name>